<dbReference type="GO" id="GO:0141039">
    <property type="term" value="F:phosphatidylinositol 3-kinase inhibitor activity"/>
    <property type="evidence" value="ECO:0007669"/>
    <property type="project" value="InterPro"/>
</dbReference>
<evidence type="ECO:0000256" key="4">
    <source>
        <dbReference type="ARBA" id="ARBA00022753"/>
    </source>
</evidence>
<accession>A0A183G1L2</accession>
<evidence type="ECO:0000256" key="2">
    <source>
        <dbReference type="ARBA" id="ARBA00004603"/>
    </source>
</evidence>
<evidence type="ECO:0000259" key="5">
    <source>
        <dbReference type="Pfam" id="PF23138"/>
    </source>
</evidence>
<dbReference type="Pfam" id="PF23138">
    <property type="entry name" value="CTLH_Armc9"/>
    <property type="match status" value="1"/>
</dbReference>
<dbReference type="PANTHER" id="PTHR13083:SF3">
    <property type="entry name" value="WD REPEAT-CONTAINING PROTEIN 91"/>
    <property type="match status" value="1"/>
</dbReference>
<reference evidence="8" key="2">
    <citation type="submission" date="2019-09" db="UniProtKB">
        <authorList>
            <consortium name="WormBaseParasite"/>
        </authorList>
    </citation>
    <scope>IDENTIFICATION</scope>
</reference>
<dbReference type="GO" id="GO:0051898">
    <property type="term" value="P:negative regulation of phosphatidylinositol 3-kinase/protein kinase B signal transduction"/>
    <property type="evidence" value="ECO:0007669"/>
    <property type="project" value="InterPro"/>
</dbReference>
<comment type="subcellular location">
    <subcellularLocation>
        <location evidence="1">Early endosome</location>
    </subcellularLocation>
    <subcellularLocation>
        <location evidence="2">Late endosome</location>
    </subcellularLocation>
</comment>
<evidence type="ECO:0000313" key="8">
    <source>
        <dbReference type="WBParaSite" id="HPBE_0001509501-mRNA-1"/>
    </source>
</evidence>
<accession>A0A3P8BAB9</accession>
<dbReference type="EMBL" id="UZAH01028688">
    <property type="protein sequence ID" value="VDP01744.1"/>
    <property type="molecule type" value="Genomic_DNA"/>
</dbReference>
<dbReference type="OrthoDB" id="193023at2759"/>
<gene>
    <name evidence="6" type="ORF">HPBE_LOCUS15096</name>
</gene>
<dbReference type="InterPro" id="IPR056327">
    <property type="entry name" value="ARMC9_CTLH-like_dom"/>
</dbReference>
<dbReference type="AlphaFoldDB" id="A0A183G1L2"/>
<comment type="similarity">
    <text evidence="3">Belongs to the WD repeat WDR91 family.</text>
</comment>
<protein>
    <submittedName>
        <fullName evidence="8">RGS domain-containing protein</fullName>
    </submittedName>
</protein>
<evidence type="ECO:0000313" key="6">
    <source>
        <dbReference type="EMBL" id="VDP01744.1"/>
    </source>
</evidence>
<sequence>MRYEHTHALDSHLQENSRLTAAYENDMYRLYLVKCMESKRLDKCNHFFIKCAGITQNNPAWAEWFAFPYHPKPESCQAYRKYYSSEWREIFVISLHNFVRIAIQSASRSHLMEMLEFLTEEDEQGNSAESSHAVS</sequence>
<reference evidence="6 7" key="1">
    <citation type="submission" date="2018-11" db="EMBL/GenBank/DDBJ databases">
        <authorList>
            <consortium name="Pathogen Informatics"/>
        </authorList>
    </citation>
    <scope>NUCLEOTIDE SEQUENCE [LARGE SCALE GENOMIC DNA]</scope>
</reference>
<name>A0A183G1L2_HELPZ</name>
<dbReference type="GO" id="GO:0045022">
    <property type="term" value="P:early endosome to late endosome transport"/>
    <property type="evidence" value="ECO:0007669"/>
    <property type="project" value="InterPro"/>
</dbReference>
<dbReference type="PANTHER" id="PTHR13083">
    <property type="entry name" value="WD REPEAT-CONTAINING PROTEIN 91"/>
    <property type="match status" value="1"/>
</dbReference>
<proteinExistence type="inferred from homology"/>
<keyword evidence="7" id="KW-1185">Reference proteome</keyword>
<keyword evidence="4" id="KW-0967">Endosome</keyword>
<dbReference type="InterPro" id="IPR039724">
    <property type="entry name" value="WDR91"/>
</dbReference>
<evidence type="ECO:0000313" key="7">
    <source>
        <dbReference type="Proteomes" id="UP000050761"/>
    </source>
</evidence>
<evidence type="ECO:0000256" key="1">
    <source>
        <dbReference type="ARBA" id="ARBA00004412"/>
    </source>
</evidence>
<dbReference type="WBParaSite" id="HPBE_0001509501-mRNA-1">
    <property type="protein sequence ID" value="HPBE_0001509501-mRNA-1"/>
    <property type="gene ID" value="HPBE_0001509501"/>
</dbReference>
<feature type="domain" description="ARMC9 CTLH-like" evidence="5">
    <location>
        <begin position="37"/>
        <end position="104"/>
    </location>
</feature>
<dbReference type="GO" id="GO:0031901">
    <property type="term" value="C:early endosome membrane"/>
    <property type="evidence" value="ECO:0007669"/>
    <property type="project" value="TreeGrafter"/>
</dbReference>
<dbReference type="Proteomes" id="UP000050761">
    <property type="component" value="Unassembled WGS sequence"/>
</dbReference>
<evidence type="ECO:0000256" key="3">
    <source>
        <dbReference type="ARBA" id="ARBA00006128"/>
    </source>
</evidence>
<dbReference type="GO" id="GO:0031902">
    <property type="term" value="C:late endosome membrane"/>
    <property type="evidence" value="ECO:0007669"/>
    <property type="project" value="TreeGrafter"/>
</dbReference>
<organism evidence="7 8">
    <name type="scientific">Heligmosomoides polygyrus</name>
    <name type="common">Parasitic roundworm</name>
    <dbReference type="NCBI Taxonomy" id="6339"/>
    <lineage>
        <taxon>Eukaryota</taxon>
        <taxon>Metazoa</taxon>
        <taxon>Ecdysozoa</taxon>
        <taxon>Nematoda</taxon>
        <taxon>Chromadorea</taxon>
        <taxon>Rhabditida</taxon>
        <taxon>Rhabditina</taxon>
        <taxon>Rhabditomorpha</taxon>
        <taxon>Strongyloidea</taxon>
        <taxon>Heligmosomidae</taxon>
        <taxon>Heligmosomoides</taxon>
    </lineage>
</organism>